<keyword evidence="7" id="KW-0408">Iron</keyword>
<evidence type="ECO:0000256" key="7">
    <source>
        <dbReference type="ARBA" id="ARBA00023004"/>
    </source>
</evidence>
<dbReference type="InterPro" id="IPR051535">
    <property type="entry name" value="Siderophore_ABC-ATPase"/>
</dbReference>
<evidence type="ECO:0000256" key="2">
    <source>
        <dbReference type="ARBA" id="ARBA00022448"/>
    </source>
</evidence>
<evidence type="ECO:0000256" key="8">
    <source>
        <dbReference type="ARBA" id="ARBA00023065"/>
    </source>
</evidence>
<dbReference type="HOGENOM" id="CLU_000604_1_11_11"/>
<evidence type="ECO:0000256" key="5">
    <source>
        <dbReference type="ARBA" id="ARBA00022741"/>
    </source>
</evidence>
<dbReference type="InterPro" id="IPR027417">
    <property type="entry name" value="P-loop_NTPase"/>
</dbReference>
<dbReference type="InterPro" id="IPR003593">
    <property type="entry name" value="AAA+_ATPase"/>
</dbReference>
<reference evidence="11 12" key="1">
    <citation type="journal article" date="2006" name="PLoS Genet.">
        <title>Secrets of soil survival revealed by the genome sequence of Arthrobacter aurescens TC1.</title>
        <authorList>
            <person name="Mongodin E.F."/>
            <person name="Shapir N."/>
            <person name="Daugherty S.C."/>
            <person name="DeBoy R.T."/>
            <person name="Emerson J.B."/>
            <person name="Shvartzbeyn A."/>
            <person name="Radune D."/>
            <person name="Vamathevan J."/>
            <person name="Riggs F."/>
            <person name="Grinberg V."/>
            <person name="Khouri H."/>
            <person name="Wackett L.P."/>
            <person name="Nelson K.E."/>
            <person name="Sadowsky M.J."/>
        </authorList>
    </citation>
    <scope>NUCLEOTIDE SEQUENCE [LARGE SCALE GENOMIC DNA]</scope>
    <source>
        <strain evidence="11 12">TC1</strain>
    </source>
</reference>
<evidence type="ECO:0000256" key="9">
    <source>
        <dbReference type="ARBA" id="ARBA00023136"/>
    </source>
</evidence>
<dbReference type="SUPFAM" id="SSF52540">
    <property type="entry name" value="P-loop containing nucleoside triphosphate hydrolases"/>
    <property type="match status" value="1"/>
</dbReference>
<evidence type="ECO:0000259" key="10">
    <source>
        <dbReference type="PROSITE" id="PS50893"/>
    </source>
</evidence>
<dbReference type="PROSITE" id="PS00211">
    <property type="entry name" value="ABC_TRANSPORTER_1"/>
    <property type="match status" value="1"/>
</dbReference>
<evidence type="ECO:0000313" key="12">
    <source>
        <dbReference type="Proteomes" id="UP000000637"/>
    </source>
</evidence>
<keyword evidence="9" id="KW-0472">Membrane</keyword>
<dbReference type="InterPro" id="IPR003439">
    <property type="entry name" value="ABC_transporter-like_ATP-bd"/>
</dbReference>
<dbReference type="SMART" id="SM00382">
    <property type="entry name" value="AAA"/>
    <property type="match status" value="1"/>
</dbReference>
<dbReference type="GO" id="GO:0005886">
    <property type="term" value="C:plasma membrane"/>
    <property type="evidence" value="ECO:0007669"/>
    <property type="project" value="UniProtKB-SubCell"/>
</dbReference>
<keyword evidence="6 11" id="KW-0067">ATP-binding</keyword>
<dbReference type="GO" id="GO:0016887">
    <property type="term" value="F:ATP hydrolysis activity"/>
    <property type="evidence" value="ECO:0007669"/>
    <property type="project" value="InterPro"/>
</dbReference>
<protein>
    <submittedName>
        <fullName evidence="11">Enterobactin-iron ABC transport system, ATP-binding protein</fullName>
    </submittedName>
</protein>
<name>A1R698_PAEAT</name>
<dbReference type="PROSITE" id="PS50893">
    <property type="entry name" value="ABC_TRANSPORTER_2"/>
    <property type="match status" value="1"/>
</dbReference>
<dbReference type="InterPro" id="IPR017871">
    <property type="entry name" value="ABC_transporter-like_CS"/>
</dbReference>
<evidence type="ECO:0000256" key="1">
    <source>
        <dbReference type="ARBA" id="ARBA00004202"/>
    </source>
</evidence>
<accession>A1R698</accession>
<dbReference type="GO" id="GO:0006826">
    <property type="term" value="P:iron ion transport"/>
    <property type="evidence" value="ECO:0007669"/>
    <property type="project" value="UniProtKB-KW"/>
</dbReference>
<comment type="subcellular location">
    <subcellularLocation>
        <location evidence="1">Cell membrane</location>
        <topology evidence="1">Peripheral membrane protein</topology>
    </subcellularLocation>
</comment>
<dbReference type="GO" id="GO:0005524">
    <property type="term" value="F:ATP binding"/>
    <property type="evidence" value="ECO:0007669"/>
    <property type="project" value="UniProtKB-KW"/>
</dbReference>
<keyword evidence="2" id="KW-0813">Transport</keyword>
<proteinExistence type="predicted"/>
<dbReference type="AlphaFoldDB" id="A1R698"/>
<evidence type="ECO:0000256" key="4">
    <source>
        <dbReference type="ARBA" id="ARBA00022496"/>
    </source>
</evidence>
<dbReference type="CDD" id="cd03214">
    <property type="entry name" value="ABC_Iron-Siderophores_B12_Hemin"/>
    <property type="match status" value="1"/>
</dbReference>
<dbReference type="EMBL" id="CP000474">
    <property type="protein sequence ID" value="ABM09007.1"/>
    <property type="molecule type" value="Genomic_DNA"/>
</dbReference>
<evidence type="ECO:0000313" key="11">
    <source>
        <dbReference type="EMBL" id="ABM09007.1"/>
    </source>
</evidence>
<keyword evidence="5" id="KW-0547">Nucleotide-binding</keyword>
<dbReference type="Pfam" id="PF00005">
    <property type="entry name" value="ABC_tran"/>
    <property type="match status" value="1"/>
</dbReference>
<dbReference type="Gene3D" id="3.40.50.300">
    <property type="entry name" value="P-loop containing nucleotide triphosphate hydrolases"/>
    <property type="match status" value="1"/>
</dbReference>
<dbReference type="PANTHER" id="PTHR42771:SF2">
    <property type="entry name" value="IRON(3+)-HYDROXAMATE IMPORT ATP-BINDING PROTEIN FHUC"/>
    <property type="match status" value="1"/>
</dbReference>
<dbReference type="eggNOG" id="COG1120">
    <property type="taxonomic scope" value="Bacteria"/>
</dbReference>
<dbReference type="KEGG" id="aau:AAur_2015"/>
<evidence type="ECO:0000256" key="6">
    <source>
        <dbReference type="ARBA" id="ARBA00022840"/>
    </source>
</evidence>
<keyword evidence="12" id="KW-1185">Reference proteome</keyword>
<dbReference type="FunFam" id="3.40.50.300:FF:000134">
    <property type="entry name" value="Iron-enterobactin ABC transporter ATP-binding protein"/>
    <property type="match status" value="1"/>
</dbReference>
<keyword evidence="3" id="KW-1003">Cell membrane</keyword>
<dbReference type="PANTHER" id="PTHR42771">
    <property type="entry name" value="IRON(3+)-HYDROXAMATE IMPORT ATP-BINDING PROTEIN FHUC"/>
    <property type="match status" value="1"/>
</dbReference>
<organism evidence="11 12">
    <name type="scientific">Paenarthrobacter aurescens (strain TC1)</name>
    <dbReference type="NCBI Taxonomy" id="290340"/>
    <lineage>
        <taxon>Bacteria</taxon>
        <taxon>Bacillati</taxon>
        <taxon>Actinomycetota</taxon>
        <taxon>Actinomycetes</taxon>
        <taxon>Micrococcales</taxon>
        <taxon>Micrococcaceae</taxon>
        <taxon>Paenarthrobacter</taxon>
    </lineage>
</organism>
<gene>
    <name evidence="11" type="ordered locus">AAur_2015</name>
</gene>
<dbReference type="Proteomes" id="UP000000637">
    <property type="component" value="Chromosome"/>
</dbReference>
<evidence type="ECO:0000256" key="3">
    <source>
        <dbReference type="ARBA" id="ARBA00022475"/>
    </source>
</evidence>
<keyword evidence="4" id="KW-0410">Iron transport</keyword>
<dbReference type="STRING" id="290340.AAur_2015"/>
<sequence>MTFTDTFRELGKAKLIFHFVIELSELSGLEATDLVLRYGDKDVVHGAGLRLESGRIVALVGPNGSGKSTLLRALARLHEASSGTVKVKPADGEATDALMMKRSDFARHVTLLSQSRPVPHGLSVRDVVEFGRHPYRGRWRAADPEGPAAVHRAMELTGVAGLASRGVHELSGGQLQRVWLASCLAQDTSVLLLDEPTNHLDLRYKVEIFDLVYDLARVHGVAIGVVLHDLDEAAALADHVVVLSEGRIAAAGPAHEALDAALLSDVYSIPIVTHTDPLTGRLRTRAVGRHNDN</sequence>
<keyword evidence="8" id="KW-0406">Ion transport</keyword>
<feature type="domain" description="ABC transporter" evidence="10">
    <location>
        <begin position="29"/>
        <end position="270"/>
    </location>
</feature>